<evidence type="ECO:0000313" key="3">
    <source>
        <dbReference type="EMBL" id="PXA70848.1"/>
    </source>
</evidence>
<keyword evidence="4" id="KW-1185">Reference proteome</keyword>
<feature type="compositionally biased region" description="Polar residues" evidence="1">
    <location>
        <begin position="29"/>
        <end position="38"/>
    </location>
</feature>
<comment type="caution">
    <text evidence="3">The sequence shown here is derived from an EMBL/GenBank/DDBJ whole genome shotgun (WGS) entry which is preliminary data.</text>
</comment>
<dbReference type="PANTHER" id="PTHR43364">
    <property type="entry name" value="NADH-SPECIFIC METHYLGLYOXAL REDUCTASE-RELATED"/>
    <property type="match status" value="1"/>
</dbReference>
<name>A0A317ZUB5_9MICO</name>
<dbReference type="OrthoDB" id="9768793at2"/>
<proteinExistence type="predicted"/>
<protein>
    <submittedName>
        <fullName evidence="3">Alcohol dehydrogenase</fullName>
    </submittedName>
</protein>
<dbReference type="InterPro" id="IPR050523">
    <property type="entry name" value="AKR_Detox_Biosynth"/>
</dbReference>
<dbReference type="InterPro" id="IPR036812">
    <property type="entry name" value="NAD(P)_OxRdtase_dom_sf"/>
</dbReference>
<dbReference type="InterPro" id="IPR023210">
    <property type="entry name" value="NADP_OxRdtase_dom"/>
</dbReference>
<dbReference type="PANTHER" id="PTHR43364:SF6">
    <property type="entry name" value="OXIDOREDUCTASE-RELATED"/>
    <property type="match status" value="1"/>
</dbReference>
<evidence type="ECO:0000256" key="1">
    <source>
        <dbReference type="SAM" id="MobiDB-lite"/>
    </source>
</evidence>
<dbReference type="Gene3D" id="3.20.20.100">
    <property type="entry name" value="NADP-dependent oxidoreductase domain"/>
    <property type="match status" value="1"/>
</dbReference>
<dbReference type="Pfam" id="PF00248">
    <property type="entry name" value="Aldo_ket_red"/>
    <property type="match status" value="1"/>
</dbReference>
<gene>
    <name evidence="3" type="ORF">CTB96_07235</name>
</gene>
<organism evidence="3 4">
    <name type="scientific">Cryobacterium arcticum</name>
    <dbReference type="NCBI Taxonomy" id="670052"/>
    <lineage>
        <taxon>Bacteria</taxon>
        <taxon>Bacillati</taxon>
        <taxon>Actinomycetota</taxon>
        <taxon>Actinomycetes</taxon>
        <taxon>Micrococcales</taxon>
        <taxon>Microbacteriaceae</taxon>
        <taxon>Cryobacterium</taxon>
    </lineage>
</organism>
<dbReference type="GO" id="GO:0005829">
    <property type="term" value="C:cytosol"/>
    <property type="evidence" value="ECO:0007669"/>
    <property type="project" value="TreeGrafter"/>
</dbReference>
<evidence type="ECO:0000313" key="4">
    <source>
        <dbReference type="Proteomes" id="UP000246722"/>
    </source>
</evidence>
<feature type="region of interest" description="Disordered" evidence="1">
    <location>
        <begin position="1"/>
        <end position="66"/>
    </location>
</feature>
<dbReference type="AlphaFoldDB" id="A0A317ZUB5"/>
<sequence>MSTAREAVSGGVGDSVATDGVQADEVSRESSQAESTPESAPVTVDAQAVDTHSGSSAQPAPPTASAPTLTDRLAAIALQTRPLQVQHSGPVQRVDRPRVPAANIRRTIGDTDLSVHPLALGCSVFGWTTDGDTAMAILDRHWALGGNLLDTADSYAAGRSEVLIGSWMRTRGVRDDMVISTKIGRNRDNPGLSPRSIVGAVHASLERLGTDHIDLLHFHFDDLDVPLEESLGAVEMLIRSGEVRYLAASNFTAERLMEARVLAANGLPRFVALETPYNLMNRVSFESSLALVTRAQELAVMPYFALAHGFLTGKYHSKSDLTDTIRAGRASAYLNRTGLKVLGTVERIAEDHGVAPSSIALAWLLARAGVVAPVASASRPEQVDALVAAGSVLLGRADMVDLDRVSA</sequence>
<accession>A0A317ZUB5</accession>
<evidence type="ECO:0000259" key="2">
    <source>
        <dbReference type="Pfam" id="PF00248"/>
    </source>
</evidence>
<feature type="domain" description="NADP-dependent oxidoreductase" evidence="2">
    <location>
        <begin position="118"/>
        <end position="405"/>
    </location>
</feature>
<dbReference type="EMBL" id="QHLY01000007">
    <property type="protein sequence ID" value="PXA70848.1"/>
    <property type="molecule type" value="Genomic_DNA"/>
</dbReference>
<dbReference type="SUPFAM" id="SSF51430">
    <property type="entry name" value="NAD(P)-linked oxidoreductase"/>
    <property type="match status" value="1"/>
</dbReference>
<reference evidence="3 4" key="1">
    <citation type="submission" date="2018-05" db="EMBL/GenBank/DDBJ databases">
        <title>Genetic diversity of glacier-inhabiting Cryobacterium bacteria in China and description of Cryobacterium mengkeensis sp. nov. and Arthrobacter glacialis sp. nov.</title>
        <authorList>
            <person name="Liu Q."/>
            <person name="Xin Y.-H."/>
        </authorList>
    </citation>
    <scope>NUCLEOTIDE SEQUENCE [LARGE SCALE GENOMIC DNA]</scope>
    <source>
        <strain evidence="3 4">SK-1</strain>
    </source>
</reference>
<dbReference type="Proteomes" id="UP000246722">
    <property type="component" value="Unassembled WGS sequence"/>
</dbReference>